<comment type="caution">
    <text evidence="1">The sequence shown here is derived from an EMBL/GenBank/DDBJ whole genome shotgun (WGS) entry which is preliminary data.</text>
</comment>
<dbReference type="RefSeq" id="WP_045780222.1">
    <property type="nucleotide sequence ID" value="NZ_LAJX01000215.1"/>
</dbReference>
<reference evidence="1 2" key="2">
    <citation type="journal article" date="2016" name="Microb. Ecol.">
        <title>Genome Characteristics of a Novel Type I Methanotroph (Sn10-6) Isolated from a Flooded Indian Rice Field.</title>
        <authorList>
            <person name="Rahalkar M.C."/>
            <person name="Pandit P.S."/>
            <person name="Dhakephalkar P.K."/>
            <person name="Pore S."/>
            <person name="Arora P."/>
            <person name="Kapse N."/>
        </authorList>
    </citation>
    <scope>NUCLEOTIDE SEQUENCE [LARGE SCALE GENOMIC DNA]</scope>
    <source>
        <strain evidence="1 2">Sn10-6</strain>
    </source>
</reference>
<accession>A0A0F3IJ10</accession>
<dbReference type="Proteomes" id="UP000033684">
    <property type="component" value="Unassembled WGS sequence"/>
</dbReference>
<name>A0A0F3IJ10_9GAMM</name>
<protein>
    <submittedName>
        <fullName evidence="1">Uncharacterized protein</fullName>
    </submittedName>
</protein>
<gene>
    <name evidence="1" type="ORF">VZ94_17630</name>
</gene>
<evidence type="ECO:0000313" key="1">
    <source>
        <dbReference type="EMBL" id="KJV05514.1"/>
    </source>
</evidence>
<organism evidence="1 2">
    <name type="scientific">Methylocucumis oryzae</name>
    <dbReference type="NCBI Taxonomy" id="1632867"/>
    <lineage>
        <taxon>Bacteria</taxon>
        <taxon>Pseudomonadati</taxon>
        <taxon>Pseudomonadota</taxon>
        <taxon>Gammaproteobacteria</taxon>
        <taxon>Methylococcales</taxon>
        <taxon>Methylococcaceae</taxon>
        <taxon>Methylocucumis</taxon>
    </lineage>
</organism>
<keyword evidence="2" id="KW-1185">Reference proteome</keyword>
<evidence type="ECO:0000313" key="2">
    <source>
        <dbReference type="Proteomes" id="UP000033684"/>
    </source>
</evidence>
<reference evidence="2" key="1">
    <citation type="submission" date="2015-03" db="EMBL/GenBank/DDBJ databases">
        <title>Draft genome sequence of a novel methanotroph (Sn10-6) isolated from flooded ricefield rhizosphere in India.</title>
        <authorList>
            <person name="Pandit P.S."/>
            <person name="Pore S.D."/>
            <person name="Arora P."/>
            <person name="Kapse N.G."/>
            <person name="Dhakephalkar P.K."/>
            <person name="Rahalkar M.C."/>
        </authorList>
    </citation>
    <scope>NUCLEOTIDE SEQUENCE [LARGE SCALE GENOMIC DNA]</scope>
    <source>
        <strain evidence="2">Sn10-6</strain>
    </source>
</reference>
<dbReference type="EMBL" id="LAJX01000215">
    <property type="protein sequence ID" value="KJV05514.1"/>
    <property type="molecule type" value="Genomic_DNA"/>
</dbReference>
<dbReference type="Gene3D" id="2.70.50.60">
    <property type="entry name" value="abc- transporter (atp binding component) like domain"/>
    <property type="match status" value="1"/>
</dbReference>
<sequence>MSFLSETNNFCENGYDIGESIIFKIKINLLLESTYIKIGVGVNNSLGERVTTLHTDYSEIFKKDKLLKGEYTVYCKIEGLNLKPGAYPIKLHLNAAGKEFILEPAFYLTIKDNFNFSKTTNHFHNGSVLCNQYWYE</sequence>
<proteinExistence type="predicted"/>
<dbReference type="AlphaFoldDB" id="A0A0F3IJ10"/>